<accession>A0A3S0XBG2</accession>
<feature type="region of interest" description="Disordered" evidence="1">
    <location>
        <begin position="1"/>
        <end position="20"/>
    </location>
</feature>
<feature type="compositionally biased region" description="Basic residues" evidence="1">
    <location>
        <begin position="9"/>
        <end position="20"/>
    </location>
</feature>
<proteinExistence type="predicted"/>
<dbReference type="EMBL" id="RJTJ01000046">
    <property type="protein sequence ID" value="RUL96949.1"/>
    <property type="molecule type" value="Genomic_DNA"/>
</dbReference>
<gene>
    <name evidence="2" type="ORF">EFR84_31765</name>
</gene>
<name>A0A3S0XBG2_9HYPH</name>
<sequence>MAGLSPNGRIRRAAAKRRRSAPSFTTFARACADSCGRGASQFAHCPSLPIVKILFTLPGGNFQRPLHVHGNCRKMKR</sequence>
<dbReference type="Proteomes" id="UP000278081">
    <property type="component" value="Unassembled WGS sequence"/>
</dbReference>
<evidence type="ECO:0000313" key="3">
    <source>
        <dbReference type="Proteomes" id="UP000278081"/>
    </source>
</evidence>
<protein>
    <submittedName>
        <fullName evidence="2">Uncharacterized protein</fullName>
    </submittedName>
</protein>
<evidence type="ECO:0000313" key="2">
    <source>
        <dbReference type="EMBL" id="RUL96949.1"/>
    </source>
</evidence>
<dbReference type="AlphaFoldDB" id="A0A3S0XBG2"/>
<comment type="caution">
    <text evidence="2">The sequence shown here is derived from an EMBL/GenBank/DDBJ whole genome shotgun (WGS) entry which is preliminary data.</text>
</comment>
<reference evidence="2 3" key="1">
    <citation type="submission" date="2018-11" db="EMBL/GenBank/DDBJ databases">
        <title>Rhizobium chutanense sp. nov., isolated from root nodules of Phaseolus vulgaris in China.</title>
        <authorList>
            <person name="Huo Y."/>
        </authorList>
    </citation>
    <scope>NUCLEOTIDE SEQUENCE [LARGE SCALE GENOMIC DNA]</scope>
    <source>
        <strain evidence="2 3">C16</strain>
    </source>
</reference>
<evidence type="ECO:0000256" key="1">
    <source>
        <dbReference type="SAM" id="MobiDB-lite"/>
    </source>
</evidence>
<organism evidence="2 3">
    <name type="scientific">Rhizobium chutanense</name>
    <dbReference type="NCBI Taxonomy" id="2035448"/>
    <lineage>
        <taxon>Bacteria</taxon>
        <taxon>Pseudomonadati</taxon>
        <taxon>Pseudomonadota</taxon>
        <taxon>Alphaproteobacteria</taxon>
        <taxon>Hyphomicrobiales</taxon>
        <taxon>Rhizobiaceae</taxon>
        <taxon>Rhizobium/Agrobacterium group</taxon>
        <taxon>Rhizobium</taxon>
    </lineage>
</organism>